<keyword evidence="1" id="KW-0378">Hydrolase</keyword>
<accession>A0AAU8HT14</accession>
<dbReference type="PANTHER" id="PTHR31118">
    <property type="entry name" value="CYCLASE-LIKE PROTEIN 2"/>
    <property type="match status" value="1"/>
</dbReference>
<dbReference type="Pfam" id="PF04199">
    <property type="entry name" value="Cyclase"/>
    <property type="match status" value="1"/>
</dbReference>
<dbReference type="PANTHER" id="PTHR31118:SF12">
    <property type="entry name" value="CYCLASE-LIKE PROTEIN 2"/>
    <property type="match status" value="1"/>
</dbReference>
<reference evidence="1" key="1">
    <citation type="journal article" date="2018" name="Antonie Van Leeuwenhoek">
        <title>Proteinivorax hydrogeniformans sp. nov., an anaerobic, haloalkaliphilic bacterium fermenting proteinaceous compounds with high hydrogen production.</title>
        <authorList>
            <person name="Boltyanskaya Y."/>
            <person name="Detkova E."/>
            <person name="Pimenov N."/>
            <person name="Kevbrin V."/>
        </authorList>
    </citation>
    <scope>NUCLEOTIDE SEQUENCE</scope>
    <source>
        <strain evidence="1">Z-710</strain>
    </source>
</reference>
<dbReference type="EC" id="3.5.-.-" evidence="1"/>
<reference evidence="1" key="2">
    <citation type="submission" date="2024-06" db="EMBL/GenBank/DDBJ databases">
        <authorList>
            <person name="Petrova K.O."/>
            <person name="Toshchakov S.V."/>
            <person name="Boltjanskaja Y.V."/>
            <person name="Kevbrin V.V."/>
        </authorList>
    </citation>
    <scope>NUCLEOTIDE SEQUENCE</scope>
    <source>
        <strain evidence="1">Z-710</strain>
    </source>
</reference>
<evidence type="ECO:0000313" key="1">
    <source>
        <dbReference type="EMBL" id="XCI28696.1"/>
    </source>
</evidence>
<dbReference type="GO" id="GO:0004061">
    <property type="term" value="F:arylformamidase activity"/>
    <property type="evidence" value="ECO:0007669"/>
    <property type="project" value="InterPro"/>
</dbReference>
<protein>
    <submittedName>
        <fullName evidence="1">Cyclase family protein</fullName>
        <ecNumber evidence="1">3.5.-.-</ecNumber>
    </submittedName>
</protein>
<dbReference type="InterPro" id="IPR037175">
    <property type="entry name" value="KFase_sf"/>
</dbReference>
<dbReference type="AlphaFoldDB" id="A0AAU8HT14"/>
<gene>
    <name evidence="1" type="ORF">PRVXH_002667</name>
</gene>
<dbReference type="EMBL" id="CP159485">
    <property type="protein sequence ID" value="XCI28696.1"/>
    <property type="molecule type" value="Genomic_DNA"/>
</dbReference>
<dbReference type="GO" id="GO:0019441">
    <property type="term" value="P:L-tryptophan catabolic process to kynurenine"/>
    <property type="evidence" value="ECO:0007669"/>
    <property type="project" value="InterPro"/>
</dbReference>
<name>A0AAU8HT14_9FIRM</name>
<dbReference type="SUPFAM" id="SSF102198">
    <property type="entry name" value="Putative cyclase"/>
    <property type="match status" value="1"/>
</dbReference>
<proteinExistence type="predicted"/>
<dbReference type="Gene3D" id="3.50.30.50">
    <property type="entry name" value="Putative cyclase"/>
    <property type="match status" value="1"/>
</dbReference>
<organism evidence="1">
    <name type="scientific">Proteinivorax hydrogeniformans</name>
    <dbReference type="NCBI Taxonomy" id="1826727"/>
    <lineage>
        <taxon>Bacteria</taxon>
        <taxon>Bacillati</taxon>
        <taxon>Bacillota</taxon>
        <taxon>Clostridia</taxon>
        <taxon>Eubacteriales</taxon>
        <taxon>Proteinivoracaceae</taxon>
        <taxon>Proteinivorax</taxon>
    </lineage>
</organism>
<dbReference type="InterPro" id="IPR007325">
    <property type="entry name" value="KFase/CYL"/>
</dbReference>
<sequence length="206" mass="23367">MGLLYIDLTHVIENDMPCHPYDDGLKLLRNKFLSKDKFNDSILETGMHVGTHVDAPSHLTNSNKLISDYPVEKFAGRGKLLDVRGEKKITLKKKYIDTVNSDDIVLLHTGFDKEFRKEEYFLEHPVLTDELIDFFVETKVKLIGVDLPSPDIAPFNAHKKLLQNDILIIENLTNLSKLVEVADFEIIAFPLKIQAEGSPVRVVAKV</sequence>